<keyword evidence="1" id="KW-1133">Transmembrane helix</keyword>
<accession>A0ABV5SD49</accession>
<feature type="transmembrane region" description="Helical" evidence="1">
    <location>
        <begin position="176"/>
        <end position="198"/>
    </location>
</feature>
<sequence length="203" mass="22387">MKRVITWHTRAGEVGLLLLKLHLLWVVWSLAGGIVLGVFPATAAVYGVVRGEFLRSSTPREFRRLWRQEFRTANVVGYVFATAWAVLLMERRLLETLDLGVVEPLLGAALWLMTLFLSCMTVNVWVLAAHFAEGPFALVRRSAVLVLARPLQALVTLLVAGVVLCAYYLVPGLVPVFGIAAPAFVSFAYVWSTAVLPVRLEPS</sequence>
<dbReference type="EMBL" id="JBHMBW010000062">
    <property type="protein sequence ID" value="MFB9629605.1"/>
    <property type="molecule type" value="Genomic_DNA"/>
</dbReference>
<gene>
    <name evidence="2" type="ORF">ACFFSA_41590</name>
</gene>
<evidence type="ECO:0000313" key="3">
    <source>
        <dbReference type="Proteomes" id="UP001589532"/>
    </source>
</evidence>
<keyword evidence="1" id="KW-0472">Membrane</keyword>
<dbReference type="Proteomes" id="UP001589532">
    <property type="component" value="Unassembled WGS sequence"/>
</dbReference>
<evidence type="ECO:0000313" key="2">
    <source>
        <dbReference type="EMBL" id="MFB9629605.1"/>
    </source>
</evidence>
<proteinExistence type="predicted"/>
<comment type="caution">
    <text evidence="2">The sequence shown here is derived from an EMBL/GenBank/DDBJ whole genome shotgun (WGS) entry which is preliminary data.</text>
</comment>
<dbReference type="RefSeq" id="WP_344990068.1">
    <property type="nucleotide sequence ID" value="NZ_BAAAXV010000005.1"/>
</dbReference>
<reference evidence="2 3" key="1">
    <citation type="submission" date="2024-09" db="EMBL/GenBank/DDBJ databases">
        <authorList>
            <person name="Sun Q."/>
            <person name="Mori K."/>
        </authorList>
    </citation>
    <scope>NUCLEOTIDE SEQUENCE [LARGE SCALE GENOMIC DNA]</scope>
    <source>
        <strain evidence="2 3">JCM 3143</strain>
    </source>
</reference>
<dbReference type="InterPro" id="IPR006938">
    <property type="entry name" value="DUF624"/>
</dbReference>
<feature type="transmembrane region" description="Helical" evidence="1">
    <location>
        <begin position="144"/>
        <end position="170"/>
    </location>
</feature>
<organism evidence="2 3">
    <name type="scientific">Nonomuraea helvata</name>
    <dbReference type="NCBI Taxonomy" id="37484"/>
    <lineage>
        <taxon>Bacteria</taxon>
        <taxon>Bacillati</taxon>
        <taxon>Actinomycetota</taxon>
        <taxon>Actinomycetes</taxon>
        <taxon>Streptosporangiales</taxon>
        <taxon>Streptosporangiaceae</taxon>
        <taxon>Nonomuraea</taxon>
    </lineage>
</organism>
<name>A0ABV5SD49_9ACTN</name>
<dbReference type="Pfam" id="PF04854">
    <property type="entry name" value="DUF624"/>
    <property type="match status" value="1"/>
</dbReference>
<evidence type="ECO:0000256" key="1">
    <source>
        <dbReference type="SAM" id="Phobius"/>
    </source>
</evidence>
<protein>
    <submittedName>
        <fullName evidence="2">YesL family protein</fullName>
    </submittedName>
</protein>
<feature type="transmembrane region" description="Helical" evidence="1">
    <location>
        <begin position="70"/>
        <end position="89"/>
    </location>
</feature>
<keyword evidence="1" id="KW-0812">Transmembrane</keyword>
<feature type="transmembrane region" description="Helical" evidence="1">
    <location>
        <begin position="109"/>
        <end position="132"/>
    </location>
</feature>
<keyword evidence="3" id="KW-1185">Reference proteome</keyword>
<feature type="transmembrane region" description="Helical" evidence="1">
    <location>
        <begin position="25"/>
        <end position="49"/>
    </location>
</feature>